<dbReference type="EMBL" id="JAGGLC010000001">
    <property type="protein sequence ID" value="MBP1985685.1"/>
    <property type="molecule type" value="Genomic_DNA"/>
</dbReference>
<evidence type="ECO:0000256" key="1">
    <source>
        <dbReference type="SAM" id="MobiDB-lite"/>
    </source>
</evidence>
<gene>
    <name evidence="2" type="ORF">J2753_000158</name>
</gene>
<proteinExistence type="predicted"/>
<accession>A0A8T4GWH6</accession>
<evidence type="ECO:0000313" key="3">
    <source>
        <dbReference type="Proteomes" id="UP000823736"/>
    </source>
</evidence>
<sequence length="196" mass="20949">MSFSVEMGLGLAPESEQGVSSRAASRTESATALQPGAQTLLTMPSMSTGLSHLPDAAGENLLVVSPWAPSRVESALRDHELPVGNCGLIPVNGSPVTYDGPLWTTDAVPPSDLTGLSMRYCEAMRHVEPGEGWVLIDNAQVLLMYADDERVGRLLGRLTQQAREREVTGVLAVDRGAVAMETLARLRNLVDAVVER</sequence>
<reference evidence="2" key="1">
    <citation type="submission" date="2021-03" db="EMBL/GenBank/DDBJ databases">
        <title>Genomic Encyclopedia of Type Strains, Phase IV (KMG-IV): sequencing the most valuable type-strain genomes for metagenomic binning, comparative biology and taxonomic classification.</title>
        <authorList>
            <person name="Goeker M."/>
        </authorList>
    </citation>
    <scope>NUCLEOTIDE SEQUENCE</scope>
    <source>
        <strain evidence="2">DSM 26232</strain>
    </source>
</reference>
<dbReference type="Proteomes" id="UP000823736">
    <property type="component" value="Unassembled WGS sequence"/>
</dbReference>
<organism evidence="2 3">
    <name type="scientific">Halolamina salifodinae</name>
    <dbReference type="NCBI Taxonomy" id="1202767"/>
    <lineage>
        <taxon>Archaea</taxon>
        <taxon>Methanobacteriati</taxon>
        <taxon>Methanobacteriota</taxon>
        <taxon>Stenosarchaea group</taxon>
        <taxon>Halobacteria</taxon>
        <taxon>Halobacteriales</taxon>
        <taxon>Haloferacaceae</taxon>
    </lineage>
</organism>
<dbReference type="InterPro" id="IPR055927">
    <property type="entry name" value="DUF7504"/>
</dbReference>
<dbReference type="Pfam" id="PF24336">
    <property type="entry name" value="DUF7504"/>
    <property type="match status" value="1"/>
</dbReference>
<name>A0A8T4GWH6_9EURY</name>
<dbReference type="OrthoDB" id="341687at2157"/>
<feature type="compositionally biased region" description="Low complexity" evidence="1">
    <location>
        <begin position="20"/>
        <end position="32"/>
    </location>
</feature>
<dbReference type="AlphaFoldDB" id="A0A8T4GWH6"/>
<keyword evidence="3" id="KW-1185">Reference proteome</keyword>
<evidence type="ECO:0000313" key="2">
    <source>
        <dbReference type="EMBL" id="MBP1985685.1"/>
    </source>
</evidence>
<evidence type="ECO:0008006" key="4">
    <source>
        <dbReference type="Google" id="ProtNLM"/>
    </source>
</evidence>
<comment type="caution">
    <text evidence="2">The sequence shown here is derived from an EMBL/GenBank/DDBJ whole genome shotgun (WGS) entry which is preliminary data.</text>
</comment>
<feature type="region of interest" description="Disordered" evidence="1">
    <location>
        <begin position="1"/>
        <end position="32"/>
    </location>
</feature>
<dbReference type="RefSeq" id="WP_209489497.1">
    <property type="nucleotide sequence ID" value="NZ_JAGGLC010000001.1"/>
</dbReference>
<protein>
    <recommendedName>
        <fullName evidence="4">DUF835 domain-containing protein</fullName>
    </recommendedName>
</protein>